<evidence type="ECO:0000256" key="6">
    <source>
        <dbReference type="ARBA" id="ARBA00022840"/>
    </source>
</evidence>
<dbReference type="GO" id="GO:0008478">
    <property type="term" value="F:pyridoxal kinase activity"/>
    <property type="evidence" value="ECO:0007669"/>
    <property type="project" value="UniProtKB-EC"/>
</dbReference>
<dbReference type="InterPro" id="IPR029056">
    <property type="entry name" value="Ribokinase-like"/>
</dbReference>
<dbReference type="GO" id="GO:0005829">
    <property type="term" value="C:cytosol"/>
    <property type="evidence" value="ECO:0007669"/>
    <property type="project" value="TreeGrafter"/>
</dbReference>
<dbReference type="RefSeq" id="XP_003059559.1">
    <property type="nucleotide sequence ID" value="XM_003059513.1"/>
</dbReference>
<dbReference type="GeneID" id="9684999"/>
<evidence type="ECO:0000256" key="1">
    <source>
        <dbReference type="ARBA" id="ARBA00008805"/>
    </source>
</evidence>
<evidence type="ECO:0000256" key="4">
    <source>
        <dbReference type="ARBA" id="ARBA00022741"/>
    </source>
</evidence>
<comment type="similarity">
    <text evidence="1">Belongs to the pyridoxine kinase family.</text>
</comment>
<dbReference type="Proteomes" id="UP000001876">
    <property type="component" value="Unassembled WGS sequence"/>
</dbReference>
<organism evidence="9">
    <name type="scientific">Micromonas pusilla (strain CCMP1545)</name>
    <name type="common">Picoplanktonic green alga</name>
    <dbReference type="NCBI Taxonomy" id="564608"/>
    <lineage>
        <taxon>Eukaryota</taxon>
        <taxon>Viridiplantae</taxon>
        <taxon>Chlorophyta</taxon>
        <taxon>Mamiellophyceae</taxon>
        <taxon>Mamiellales</taxon>
        <taxon>Mamiellaceae</taxon>
        <taxon>Micromonas</taxon>
    </lineage>
</organism>
<dbReference type="PANTHER" id="PTHR10534">
    <property type="entry name" value="PYRIDOXAL KINASE"/>
    <property type="match status" value="1"/>
</dbReference>
<dbReference type="OrthoDB" id="3689at2759"/>
<dbReference type="CDD" id="cd01173">
    <property type="entry name" value="pyridoxal_pyridoxamine_kinase"/>
    <property type="match status" value="1"/>
</dbReference>
<dbReference type="GO" id="GO:0005524">
    <property type="term" value="F:ATP binding"/>
    <property type="evidence" value="ECO:0007669"/>
    <property type="project" value="UniProtKB-KW"/>
</dbReference>
<dbReference type="Gene3D" id="3.40.1190.20">
    <property type="match status" value="1"/>
</dbReference>
<evidence type="ECO:0000313" key="9">
    <source>
        <dbReference type="Proteomes" id="UP000001876"/>
    </source>
</evidence>
<keyword evidence="5" id="KW-0418">Kinase</keyword>
<sequence length="292" mass="31486">MNATSSTGRALTIQSHVVSGYVGNKCAVFPLQLHGFDVDPILSVQFSNHTGYGSWKGEVMTGDQLWSLVEGLETNGLLKGYTHLLTGYIGSASMLRTVARLVRKLRQHNPDLVYVCDPVLGDNGKMYVPAPLVGIYRDEIVPLATLVVPNQFEAELLTGSPIASEDDAIAACAALHAMGPPNVVLTSVDLDEKRCEQRFKITVPRIPSYFTGTGDLCAALLLAWSDKLPGQLGRAAERAVASLQGVLRKTAQAQAEAEAAGKTGIGCRELRLVQSVEELTRPTVTEEVQWLE</sequence>
<protein>
    <recommendedName>
        <fullName evidence="2">pyridoxal kinase</fullName>
        <ecNumber evidence="2">2.7.1.35</ecNumber>
    </recommendedName>
</protein>
<keyword evidence="9" id="KW-1185">Reference proteome</keyword>
<dbReference type="InterPro" id="IPR013749">
    <property type="entry name" value="PM/HMP-P_kinase-1"/>
</dbReference>
<evidence type="ECO:0000256" key="3">
    <source>
        <dbReference type="ARBA" id="ARBA00022679"/>
    </source>
</evidence>
<dbReference type="EC" id="2.7.1.35" evidence="2"/>
<dbReference type="OMA" id="HTQYGQW"/>
<dbReference type="InterPro" id="IPR004625">
    <property type="entry name" value="PyrdxlKinase"/>
</dbReference>
<proteinExistence type="inferred from homology"/>
<dbReference type="STRING" id="564608.C1MUU3"/>
<dbReference type="NCBIfam" id="TIGR00687">
    <property type="entry name" value="pyridox_kin"/>
    <property type="match status" value="1"/>
</dbReference>
<dbReference type="PANTHER" id="PTHR10534:SF2">
    <property type="entry name" value="PYRIDOXAL KINASE"/>
    <property type="match status" value="1"/>
</dbReference>
<gene>
    <name evidence="8" type="ORF">MICPUCDRAFT_44424</name>
</gene>
<keyword evidence="6" id="KW-0067">ATP-binding</keyword>
<dbReference type="KEGG" id="mpp:MICPUCDRAFT_44424"/>
<dbReference type="SUPFAM" id="SSF53613">
    <property type="entry name" value="Ribokinase-like"/>
    <property type="match status" value="1"/>
</dbReference>
<evidence type="ECO:0000313" key="8">
    <source>
        <dbReference type="EMBL" id="EEH56691.1"/>
    </source>
</evidence>
<dbReference type="GO" id="GO:0009443">
    <property type="term" value="P:pyridoxal 5'-phosphate salvage"/>
    <property type="evidence" value="ECO:0007669"/>
    <property type="project" value="InterPro"/>
</dbReference>
<reference evidence="8 9" key="1">
    <citation type="journal article" date="2009" name="Science">
        <title>Green evolution and dynamic adaptations revealed by genomes of the marine picoeukaryotes Micromonas.</title>
        <authorList>
            <person name="Worden A.Z."/>
            <person name="Lee J.H."/>
            <person name="Mock T."/>
            <person name="Rouze P."/>
            <person name="Simmons M.P."/>
            <person name="Aerts A.L."/>
            <person name="Allen A.E."/>
            <person name="Cuvelier M.L."/>
            <person name="Derelle E."/>
            <person name="Everett M.V."/>
            <person name="Foulon E."/>
            <person name="Grimwood J."/>
            <person name="Gundlach H."/>
            <person name="Henrissat B."/>
            <person name="Napoli C."/>
            <person name="McDonald S.M."/>
            <person name="Parker M.S."/>
            <person name="Rombauts S."/>
            <person name="Salamov A."/>
            <person name="Von Dassow P."/>
            <person name="Badger J.H."/>
            <person name="Coutinho P.M."/>
            <person name="Demir E."/>
            <person name="Dubchak I."/>
            <person name="Gentemann C."/>
            <person name="Eikrem W."/>
            <person name="Gready J.E."/>
            <person name="John U."/>
            <person name="Lanier W."/>
            <person name="Lindquist E.A."/>
            <person name="Lucas S."/>
            <person name="Mayer K.F."/>
            <person name="Moreau H."/>
            <person name="Not F."/>
            <person name="Otillar R."/>
            <person name="Panaud O."/>
            <person name="Pangilinan J."/>
            <person name="Paulsen I."/>
            <person name="Piegu B."/>
            <person name="Poliakov A."/>
            <person name="Robbens S."/>
            <person name="Schmutz J."/>
            <person name="Toulza E."/>
            <person name="Wyss T."/>
            <person name="Zelensky A."/>
            <person name="Zhou K."/>
            <person name="Armbrust E.V."/>
            <person name="Bhattacharya D."/>
            <person name="Goodenough U.W."/>
            <person name="Van de Peer Y."/>
            <person name="Grigoriev I.V."/>
        </authorList>
    </citation>
    <scope>NUCLEOTIDE SEQUENCE [LARGE SCALE GENOMIC DNA]</scope>
    <source>
        <strain evidence="8 9">CCMP1545</strain>
    </source>
</reference>
<keyword evidence="3" id="KW-0808">Transferase</keyword>
<keyword evidence="4" id="KW-0547">Nucleotide-binding</keyword>
<dbReference type="AlphaFoldDB" id="C1MUU3"/>
<feature type="domain" description="Pyridoxamine kinase/Phosphomethylpyrimidine kinase" evidence="7">
    <location>
        <begin position="86"/>
        <end position="252"/>
    </location>
</feature>
<dbReference type="Pfam" id="PF08543">
    <property type="entry name" value="Phos_pyr_kin"/>
    <property type="match status" value="1"/>
</dbReference>
<dbReference type="eggNOG" id="KOG2599">
    <property type="taxonomic scope" value="Eukaryota"/>
</dbReference>
<accession>C1MUU3</accession>
<evidence type="ECO:0000256" key="5">
    <source>
        <dbReference type="ARBA" id="ARBA00022777"/>
    </source>
</evidence>
<name>C1MUU3_MICPC</name>
<evidence type="ECO:0000256" key="2">
    <source>
        <dbReference type="ARBA" id="ARBA00012104"/>
    </source>
</evidence>
<dbReference type="EMBL" id="GG663740">
    <property type="protein sequence ID" value="EEH56691.1"/>
    <property type="molecule type" value="Genomic_DNA"/>
</dbReference>
<evidence type="ECO:0000259" key="7">
    <source>
        <dbReference type="Pfam" id="PF08543"/>
    </source>
</evidence>